<evidence type="ECO:0000313" key="2">
    <source>
        <dbReference type="EMBL" id="PKX80110.1"/>
    </source>
</evidence>
<feature type="transmembrane region" description="Helical" evidence="1">
    <location>
        <begin position="85"/>
        <end position="114"/>
    </location>
</feature>
<proteinExistence type="predicted"/>
<accession>A0AAX0VDJ1</accession>
<reference evidence="2 3" key="1">
    <citation type="submission" date="2016-09" db="EMBL/GenBank/DDBJ databases">
        <authorList>
            <person name="Inglin R.C."/>
        </authorList>
    </citation>
    <scope>NUCLEOTIDE SEQUENCE [LARGE SCALE GENOMIC DNA]</scope>
    <source>
        <strain evidence="2 3">RI-517</strain>
    </source>
</reference>
<comment type="caution">
    <text evidence="2">The sequence shown here is derived from an EMBL/GenBank/DDBJ whole genome shotgun (WGS) entry which is preliminary data.</text>
</comment>
<feature type="transmembrane region" description="Helical" evidence="1">
    <location>
        <begin position="6"/>
        <end position="26"/>
    </location>
</feature>
<dbReference type="EMBL" id="MKGH01000001">
    <property type="protein sequence ID" value="PKX80110.1"/>
    <property type="molecule type" value="Genomic_DNA"/>
</dbReference>
<name>A0AAX0VDJ1_LATSK</name>
<keyword evidence="1" id="KW-0472">Membrane</keyword>
<feature type="transmembrane region" description="Helical" evidence="1">
    <location>
        <begin position="56"/>
        <end position="73"/>
    </location>
</feature>
<evidence type="ECO:0000313" key="3">
    <source>
        <dbReference type="Proteomes" id="UP000234349"/>
    </source>
</evidence>
<sequence>MIKINLILGLLQNSVVIFSILNIDHYLEKRYKYYYLFSDLVIAFFLGIVGLIIEDAYLIVFIIGCILFGVLKKKSIYIDLVHASYILLATLIEIILFMLSGYICQLFLFARFIIKLAKYY</sequence>
<protein>
    <submittedName>
        <fullName evidence="2">Uncharacterized protein</fullName>
    </submittedName>
</protein>
<keyword evidence="1" id="KW-0812">Transmembrane</keyword>
<dbReference type="AlphaFoldDB" id="A0AAX0VDJ1"/>
<gene>
    <name evidence="2" type="ORF">CUR37_00005</name>
</gene>
<evidence type="ECO:0000256" key="1">
    <source>
        <dbReference type="SAM" id="Phobius"/>
    </source>
</evidence>
<keyword evidence="1" id="KW-1133">Transmembrane helix</keyword>
<dbReference type="Proteomes" id="UP000234349">
    <property type="component" value="Unassembled WGS sequence"/>
</dbReference>
<organism evidence="2 3">
    <name type="scientific">Latilactobacillus sakei</name>
    <name type="common">Lactobacillus sakei</name>
    <dbReference type="NCBI Taxonomy" id="1599"/>
    <lineage>
        <taxon>Bacteria</taxon>
        <taxon>Bacillati</taxon>
        <taxon>Bacillota</taxon>
        <taxon>Bacilli</taxon>
        <taxon>Lactobacillales</taxon>
        <taxon>Lactobacillaceae</taxon>
        <taxon>Latilactobacillus</taxon>
    </lineage>
</organism>